<dbReference type="InterPro" id="IPR004477">
    <property type="entry name" value="ComEC_N"/>
</dbReference>
<dbReference type="SUPFAM" id="SSF56281">
    <property type="entry name" value="Metallo-hydrolase/oxidoreductase"/>
    <property type="match status" value="1"/>
</dbReference>
<keyword evidence="4 6" id="KW-1133">Transmembrane helix</keyword>
<feature type="transmembrane region" description="Helical" evidence="6">
    <location>
        <begin position="100"/>
        <end position="119"/>
    </location>
</feature>
<organism evidence="8">
    <name type="scientific">marine sediment metagenome</name>
    <dbReference type="NCBI Taxonomy" id="412755"/>
    <lineage>
        <taxon>unclassified sequences</taxon>
        <taxon>metagenomes</taxon>
        <taxon>ecological metagenomes</taxon>
    </lineage>
</organism>
<name>X0ZPL0_9ZZZZ</name>
<evidence type="ECO:0000256" key="5">
    <source>
        <dbReference type="ARBA" id="ARBA00023136"/>
    </source>
</evidence>
<dbReference type="AlphaFoldDB" id="X0ZPL0"/>
<evidence type="ECO:0000256" key="6">
    <source>
        <dbReference type="SAM" id="Phobius"/>
    </source>
</evidence>
<dbReference type="InterPro" id="IPR001279">
    <property type="entry name" value="Metallo-B-lactamas"/>
</dbReference>
<feature type="transmembrane region" description="Helical" evidence="6">
    <location>
        <begin position="270"/>
        <end position="290"/>
    </location>
</feature>
<feature type="transmembrane region" description="Helical" evidence="6">
    <location>
        <begin position="176"/>
        <end position="197"/>
    </location>
</feature>
<comment type="subcellular location">
    <subcellularLocation>
        <location evidence="1">Cell membrane</location>
        <topology evidence="1">Multi-pass membrane protein</topology>
    </subcellularLocation>
</comment>
<feature type="transmembrane region" description="Helical" evidence="6">
    <location>
        <begin position="302"/>
        <end position="323"/>
    </location>
</feature>
<dbReference type="CDD" id="cd07731">
    <property type="entry name" value="ComA-like_MBL-fold"/>
    <property type="match status" value="1"/>
</dbReference>
<dbReference type="Pfam" id="PF03772">
    <property type="entry name" value="Competence"/>
    <property type="match status" value="1"/>
</dbReference>
<dbReference type="EMBL" id="BART01000042">
    <property type="protein sequence ID" value="GAG62338.1"/>
    <property type="molecule type" value="Genomic_DNA"/>
</dbReference>
<reference evidence="8" key="1">
    <citation type="journal article" date="2014" name="Front. Microbiol.">
        <title>High frequency of phylogenetically diverse reductive dehalogenase-homologous genes in deep subseafloor sedimentary metagenomes.</title>
        <authorList>
            <person name="Kawai M."/>
            <person name="Futagami T."/>
            <person name="Toyoda A."/>
            <person name="Takaki Y."/>
            <person name="Nishi S."/>
            <person name="Hori S."/>
            <person name="Arai W."/>
            <person name="Tsubouchi T."/>
            <person name="Morono Y."/>
            <person name="Uchiyama I."/>
            <person name="Ito T."/>
            <person name="Fujiyama A."/>
            <person name="Inagaki F."/>
            <person name="Takami H."/>
        </authorList>
    </citation>
    <scope>NUCLEOTIDE SEQUENCE</scope>
    <source>
        <strain evidence="8">Expedition CK06-06</strain>
    </source>
</reference>
<feature type="domain" description="Metallo-beta-lactamase" evidence="7">
    <location>
        <begin position="337"/>
        <end position="526"/>
    </location>
</feature>
<dbReference type="Pfam" id="PF00753">
    <property type="entry name" value="Lactamase_B"/>
    <property type="match status" value="1"/>
</dbReference>
<feature type="transmembrane region" description="Helical" evidence="6">
    <location>
        <begin position="48"/>
        <end position="70"/>
    </location>
</feature>
<evidence type="ECO:0000256" key="3">
    <source>
        <dbReference type="ARBA" id="ARBA00022692"/>
    </source>
</evidence>
<dbReference type="SMART" id="SM00849">
    <property type="entry name" value="Lactamase_B"/>
    <property type="match status" value="1"/>
</dbReference>
<keyword evidence="2" id="KW-1003">Cell membrane</keyword>
<gene>
    <name evidence="8" type="ORF">S01H4_00333</name>
</gene>
<dbReference type="PANTHER" id="PTHR30619">
    <property type="entry name" value="DNA INTERNALIZATION/COMPETENCE PROTEIN COMEC/REC2"/>
    <property type="match status" value="1"/>
</dbReference>
<evidence type="ECO:0000256" key="2">
    <source>
        <dbReference type="ARBA" id="ARBA00022475"/>
    </source>
</evidence>
<dbReference type="InterPro" id="IPR036866">
    <property type="entry name" value="RibonucZ/Hydroxyglut_hydro"/>
</dbReference>
<keyword evidence="5 6" id="KW-0472">Membrane</keyword>
<feature type="transmembrane region" description="Helical" evidence="6">
    <location>
        <begin position="209"/>
        <end position="232"/>
    </location>
</feature>
<feature type="transmembrane region" description="Helical" evidence="6">
    <location>
        <begin position="140"/>
        <end position="164"/>
    </location>
</feature>
<dbReference type="InterPro" id="IPR035681">
    <property type="entry name" value="ComA-like_MBL"/>
</dbReference>
<sequence>PSEETINSLKKINSNILRTDKLGDIDTILGDRSEILPETTDHFTKSGLLHILAISGANMVVIASSIMFISKLIKLSFFKKILIIIVIILSYTYLVGYEASIIRASIITILTMLALILGRKRDSVALLLTSGLLITLHDPFSIYDIGFQLSFLSVAGILLISPIIDELFGNKSNFLTNTFSVTFSVLLAIAPITLYHFKQFSIVSILSNFLALPVSTLIMSLGMLCVWLSLLFEKMIYPFLWVLDKATGYLFFISKVCSNIPYGQLYFSKFSIHFVFLYYLFLLFTVSFLKKNNIDQKFNKKFIIYLIIFLTVLVFAYQVFLYLPPKNLSLTFFDVGNGDACLIRTPEGINILIDGGPEGKDIVKKLYLRGVKKLDLVILSHPHSDHIGGLIEVLNEIPINSVLIGNLDLSESDQSIIEKHNLFLEIINTKQIPLFIVKSKNILRISSKLNLIPIWPEPDDLIYLRENINNQSLVLLLEYENKKILFTGDIEIQAQREILSSLKNPSMNKSNSLKDISINNDVYNDINNYLIKADILKVPHQGSKDANFYQFLRAVSPKIAIISVGLNNKYDHPSEETINSLKKINSNILRTDKLGDIDIIVENENWKILTERYYNY</sequence>
<comment type="caution">
    <text evidence="8">The sequence shown here is derived from an EMBL/GenBank/DDBJ whole genome shotgun (WGS) entry which is preliminary data.</text>
</comment>
<evidence type="ECO:0000259" key="7">
    <source>
        <dbReference type="SMART" id="SM00849"/>
    </source>
</evidence>
<dbReference type="InterPro" id="IPR052159">
    <property type="entry name" value="Competence_DNA_uptake"/>
</dbReference>
<dbReference type="NCBIfam" id="TIGR00360">
    <property type="entry name" value="ComEC_N-term"/>
    <property type="match status" value="1"/>
</dbReference>
<accession>X0ZPL0</accession>
<protein>
    <recommendedName>
        <fullName evidence="7">Metallo-beta-lactamase domain-containing protein</fullName>
    </recommendedName>
</protein>
<dbReference type="Gene3D" id="3.60.15.10">
    <property type="entry name" value="Ribonuclease Z/Hydroxyacylglutathione hydrolase-like"/>
    <property type="match status" value="1"/>
</dbReference>
<dbReference type="PANTHER" id="PTHR30619:SF1">
    <property type="entry name" value="RECOMBINATION PROTEIN 2"/>
    <property type="match status" value="1"/>
</dbReference>
<feature type="transmembrane region" description="Helical" evidence="6">
    <location>
        <begin position="77"/>
        <end position="94"/>
    </location>
</feature>
<feature type="non-terminal residue" evidence="8">
    <location>
        <position position="1"/>
    </location>
</feature>
<proteinExistence type="predicted"/>
<dbReference type="GO" id="GO:0005886">
    <property type="term" value="C:plasma membrane"/>
    <property type="evidence" value="ECO:0007669"/>
    <property type="project" value="UniProtKB-SubCell"/>
</dbReference>
<evidence type="ECO:0000313" key="8">
    <source>
        <dbReference type="EMBL" id="GAG62338.1"/>
    </source>
</evidence>
<keyword evidence="3 6" id="KW-0812">Transmembrane</keyword>
<evidence type="ECO:0000256" key="4">
    <source>
        <dbReference type="ARBA" id="ARBA00022989"/>
    </source>
</evidence>
<evidence type="ECO:0000256" key="1">
    <source>
        <dbReference type="ARBA" id="ARBA00004651"/>
    </source>
</evidence>